<dbReference type="InterPro" id="IPR052709">
    <property type="entry name" value="Transposase-MT_Hybrid"/>
</dbReference>
<evidence type="ECO:0000313" key="2">
    <source>
        <dbReference type="EMBL" id="EFN70113.1"/>
    </source>
</evidence>
<evidence type="ECO:0000313" key="3">
    <source>
        <dbReference type="Proteomes" id="UP000000311"/>
    </source>
</evidence>
<dbReference type="GO" id="GO:0042800">
    <property type="term" value="F:histone H3K4 methyltransferase activity"/>
    <property type="evidence" value="ECO:0007669"/>
    <property type="project" value="TreeGrafter"/>
</dbReference>
<dbReference type="GO" id="GO:0000729">
    <property type="term" value="P:DNA double-strand break processing"/>
    <property type="evidence" value="ECO:0007669"/>
    <property type="project" value="TreeGrafter"/>
</dbReference>
<dbReference type="GO" id="GO:0035861">
    <property type="term" value="C:site of double-strand break"/>
    <property type="evidence" value="ECO:0007669"/>
    <property type="project" value="TreeGrafter"/>
</dbReference>
<gene>
    <name evidence="2" type="ORF">EAG_00146</name>
</gene>
<dbReference type="GO" id="GO:0044547">
    <property type="term" value="F:DNA topoisomerase binding"/>
    <property type="evidence" value="ECO:0007669"/>
    <property type="project" value="TreeGrafter"/>
</dbReference>
<dbReference type="InParanoid" id="E2A8X6"/>
<dbReference type="InterPro" id="IPR041426">
    <property type="entry name" value="Mos1_HTH"/>
</dbReference>
<sequence length="87" mass="10119">LKMDKEKLHFRHVMLYEFRKGITVGAATKNIQEVYLNRAPALRTVKKWFAKFRRGDFDLGDEPRSGRPSDIDDDVLRALIANNTRIS</sequence>
<dbReference type="GO" id="GO:0003690">
    <property type="term" value="F:double-stranded DNA binding"/>
    <property type="evidence" value="ECO:0007669"/>
    <property type="project" value="TreeGrafter"/>
</dbReference>
<dbReference type="GO" id="GO:0044774">
    <property type="term" value="P:mitotic DNA integrity checkpoint signaling"/>
    <property type="evidence" value="ECO:0007669"/>
    <property type="project" value="TreeGrafter"/>
</dbReference>
<dbReference type="Proteomes" id="UP000000311">
    <property type="component" value="Unassembled WGS sequence"/>
</dbReference>
<dbReference type="GO" id="GO:0046975">
    <property type="term" value="F:histone H3K36 methyltransferase activity"/>
    <property type="evidence" value="ECO:0007669"/>
    <property type="project" value="TreeGrafter"/>
</dbReference>
<dbReference type="Gene3D" id="1.10.10.1450">
    <property type="match status" value="1"/>
</dbReference>
<keyword evidence="2" id="KW-0489">Methyltransferase</keyword>
<keyword evidence="2" id="KW-0808">Transferase</keyword>
<feature type="domain" description="Mos1 transposase HTH" evidence="1">
    <location>
        <begin position="7"/>
        <end position="56"/>
    </location>
</feature>
<accession>E2A8X6</accession>
<dbReference type="PANTHER" id="PTHR46060">
    <property type="entry name" value="MARINER MOS1 TRANSPOSASE-LIKE PROTEIN"/>
    <property type="match status" value="1"/>
</dbReference>
<dbReference type="GO" id="GO:0005634">
    <property type="term" value="C:nucleus"/>
    <property type="evidence" value="ECO:0007669"/>
    <property type="project" value="TreeGrafter"/>
</dbReference>
<dbReference type="GO" id="GO:0032259">
    <property type="term" value="P:methylation"/>
    <property type="evidence" value="ECO:0007669"/>
    <property type="project" value="UniProtKB-KW"/>
</dbReference>
<protein>
    <submittedName>
        <fullName evidence="2">Histone-lysine N-methyltransferase SETMAR</fullName>
    </submittedName>
</protein>
<keyword evidence="3" id="KW-1185">Reference proteome</keyword>
<dbReference type="OMA" id="ERTARVW"/>
<organism evidence="3">
    <name type="scientific">Camponotus floridanus</name>
    <name type="common">Florida carpenter ant</name>
    <dbReference type="NCBI Taxonomy" id="104421"/>
    <lineage>
        <taxon>Eukaryota</taxon>
        <taxon>Metazoa</taxon>
        <taxon>Ecdysozoa</taxon>
        <taxon>Arthropoda</taxon>
        <taxon>Hexapoda</taxon>
        <taxon>Insecta</taxon>
        <taxon>Pterygota</taxon>
        <taxon>Neoptera</taxon>
        <taxon>Endopterygota</taxon>
        <taxon>Hymenoptera</taxon>
        <taxon>Apocrita</taxon>
        <taxon>Aculeata</taxon>
        <taxon>Formicoidea</taxon>
        <taxon>Formicidae</taxon>
        <taxon>Formicinae</taxon>
        <taxon>Camponotus</taxon>
    </lineage>
</organism>
<reference evidence="2 3" key="1">
    <citation type="journal article" date="2010" name="Science">
        <title>Genomic comparison of the ants Camponotus floridanus and Harpegnathos saltator.</title>
        <authorList>
            <person name="Bonasio R."/>
            <person name="Zhang G."/>
            <person name="Ye C."/>
            <person name="Mutti N.S."/>
            <person name="Fang X."/>
            <person name="Qin N."/>
            <person name="Donahue G."/>
            <person name="Yang P."/>
            <person name="Li Q."/>
            <person name="Li C."/>
            <person name="Zhang P."/>
            <person name="Huang Z."/>
            <person name="Berger S.L."/>
            <person name="Reinberg D."/>
            <person name="Wang J."/>
            <person name="Liebig J."/>
        </authorList>
    </citation>
    <scope>NUCLEOTIDE SEQUENCE [LARGE SCALE GENOMIC DNA]</scope>
    <source>
        <strain evidence="3">C129</strain>
    </source>
</reference>
<feature type="non-terminal residue" evidence="2">
    <location>
        <position position="87"/>
    </location>
</feature>
<proteinExistence type="predicted"/>
<dbReference type="PANTHER" id="PTHR46060:SF2">
    <property type="entry name" value="HISTONE-LYSINE N-METHYLTRANSFERASE SETMAR"/>
    <property type="match status" value="1"/>
</dbReference>
<dbReference type="Pfam" id="PF17906">
    <property type="entry name" value="HTH_48"/>
    <property type="match status" value="1"/>
</dbReference>
<feature type="non-terminal residue" evidence="2">
    <location>
        <position position="1"/>
    </location>
</feature>
<dbReference type="EMBL" id="GL437690">
    <property type="protein sequence ID" value="EFN70113.1"/>
    <property type="molecule type" value="Genomic_DNA"/>
</dbReference>
<dbReference type="GO" id="GO:0000014">
    <property type="term" value="F:single-stranded DNA endodeoxyribonuclease activity"/>
    <property type="evidence" value="ECO:0007669"/>
    <property type="project" value="TreeGrafter"/>
</dbReference>
<evidence type="ECO:0000259" key="1">
    <source>
        <dbReference type="Pfam" id="PF17906"/>
    </source>
</evidence>
<dbReference type="AlphaFoldDB" id="E2A8X6"/>
<dbReference type="GO" id="GO:0006303">
    <property type="term" value="P:double-strand break repair via nonhomologous end joining"/>
    <property type="evidence" value="ECO:0007669"/>
    <property type="project" value="TreeGrafter"/>
</dbReference>
<name>E2A8X6_CAMFO</name>
<dbReference type="GO" id="GO:0031297">
    <property type="term" value="P:replication fork processing"/>
    <property type="evidence" value="ECO:0007669"/>
    <property type="project" value="TreeGrafter"/>
</dbReference>
<dbReference type="GO" id="GO:0015074">
    <property type="term" value="P:DNA integration"/>
    <property type="evidence" value="ECO:0007669"/>
    <property type="project" value="TreeGrafter"/>
</dbReference>
<dbReference type="OrthoDB" id="10032414at2759"/>
<dbReference type="GO" id="GO:0003697">
    <property type="term" value="F:single-stranded DNA binding"/>
    <property type="evidence" value="ECO:0007669"/>
    <property type="project" value="TreeGrafter"/>
</dbReference>
<dbReference type="GO" id="GO:0000793">
    <property type="term" value="C:condensed chromosome"/>
    <property type="evidence" value="ECO:0007669"/>
    <property type="project" value="TreeGrafter"/>
</dbReference>